<proteinExistence type="predicted"/>
<dbReference type="Gene3D" id="3.90.1750.10">
    <property type="entry name" value="Hect, E3 ligase catalytic domains"/>
    <property type="match status" value="1"/>
</dbReference>
<dbReference type="InterPro" id="IPR035983">
    <property type="entry name" value="Hect_E3_ubiquitin_ligase"/>
</dbReference>
<dbReference type="Proteomes" id="UP001460270">
    <property type="component" value="Unassembled WGS sequence"/>
</dbReference>
<dbReference type="SUPFAM" id="SSF56204">
    <property type="entry name" value="Hect, E3 ligase catalytic domain"/>
    <property type="match status" value="1"/>
</dbReference>
<protein>
    <recommendedName>
        <fullName evidence="3">HECT domain-containing protein</fullName>
    </recommendedName>
</protein>
<name>A0AAW0QAN0_9GOBI</name>
<reference evidence="2" key="1">
    <citation type="submission" date="2024-04" db="EMBL/GenBank/DDBJ databases">
        <title>Salinicola lusitanus LLJ914,a marine bacterium isolated from the Okinawa Trough.</title>
        <authorList>
            <person name="Li J."/>
        </authorList>
    </citation>
    <scope>NUCLEOTIDE SEQUENCE [LARGE SCALE GENOMIC DNA]</scope>
</reference>
<accession>A0AAW0QAN0</accession>
<dbReference type="AlphaFoldDB" id="A0AAW0QAN0"/>
<evidence type="ECO:0000313" key="1">
    <source>
        <dbReference type="EMBL" id="KAK7944967.1"/>
    </source>
</evidence>
<dbReference type="EMBL" id="JBBPFD010000001">
    <property type="protein sequence ID" value="KAK7944967.1"/>
    <property type="molecule type" value="Genomic_DNA"/>
</dbReference>
<comment type="caution">
    <text evidence="1">The sequence shown here is derived from an EMBL/GenBank/DDBJ whole genome shotgun (WGS) entry which is preliminary data.</text>
</comment>
<evidence type="ECO:0000313" key="2">
    <source>
        <dbReference type="Proteomes" id="UP001460270"/>
    </source>
</evidence>
<sequence length="423" mass="47670">MGMLRFYLCTTPKEFTETEDSDLAEHQHENASLSSSTSEVIIGAHVGETFIVQLDDTVPILVSDELTLEGDIVSTCSAPTDVVIVDELNNPTPAYEHDDALCLTASACFSPNKTSTPTNVNSNVANIHIKVHRANLLDELISQFTDPTLLTCPLKFSFIDEKGSDASGVSRDVYSAFWTEFYDYATEGQDMRVPALSSKRKEEEWKSIGRILVKGFQDCGYFPCRLAQAFTVALLFGEKNVSPDLLFESFLLYISKEDRDLVNKALQHNFDDLDEEKEDLIDFLDRMGVQSIQTKLKLKTTLLSVAHKMIIQQPKYALDKLSEVVGPELRKRLHSLDTIQQVYEKVKPTPKKVLKLLEASPSTHAEQQSFRYLQQYIRGLDPSDLRKCLRFITGSDMELHGDQLRTLVDQSWSYPGHICPSQS</sequence>
<organism evidence="1 2">
    <name type="scientific">Mugilogobius chulae</name>
    <name type="common">yellowstripe goby</name>
    <dbReference type="NCBI Taxonomy" id="88201"/>
    <lineage>
        <taxon>Eukaryota</taxon>
        <taxon>Metazoa</taxon>
        <taxon>Chordata</taxon>
        <taxon>Craniata</taxon>
        <taxon>Vertebrata</taxon>
        <taxon>Euteleostomi</taxon>
        <taxon>Actinopterygii</taxon>
        <taxon>Neopterygii</taxon>
        <taxon>Teleostei</taxon>
        <taxon>Neoteleostei</taxon>
        <taxon>Acanthomorphata</taxon>
        <taxon>Gobiaria</taxon>
        <taxon>Gobiiformes</taxon>
        <taxon>Gobioidei</taxon>
        <taxon>Gobiidae</taxon>
        <taxon>Gobionellinae</taxon>
        <taxon>Mugilogobius</taxon>
    </lineage>
</organism>
<keyword evidence="2" id="KW-1185">Reference proteome</keyword>
<dbReference type="GO" id="GO:0004842">
    <property type="term" value="F:ubiquitin-protein transferase activity"/>
    <property type="evidence" value="ECO:0007669"/>
    <property type="project" value="InterPro"/>
</dbReference>
<evidence type="ECO:0008006" key="3">
    <source>
        <dbReference type="Google" id="ProtNLM"/>
    </source>
</evidence>
<gene>
    <name evidence="1" type="ORF">WMY93_000695</name>
</gene>